<reference evidence="2" key="1">
    <citation type="submission" date="2020-11" db="EMBL/GenBank/DDBJ databases">
        <authorList>
            <consortium name="DOE Joint Genome Institute"/>
            <person name="Ahrendt S."/>
            <person name="Riley R."/>
            <person name="Andreopoulos W."/>
            <person name="Labutti K."/>
            <person name="Pangilinan J."/>
            <person name="Ruiz-Duenas F.J."/>
            <person name="Barrasa J.M."/>
            <person name="Sanchez-Garcia M."/>
            <person name="Camarero S."/>
            <person name="Miyauchi S."/>
            <person name="Serrano A."/>
            <person name="Linde D."/>
            <person name="Babiker R."/>
            <person name="Drula E."/>
            <person name="Ayuso-Fernandez I."/>
            <person name="Pacheco R."/>
            <person name="Padilla G."/>
            <person name="Ferreira P."/>
            <person name="Barriuso J."/>
            <person name="Kellner H."/>
            <person name="Castanera R."/>
            <person name="Alfaro M."/>
            <person name="Ramirez L."/>
            <person name="Pisabarro A.G."/>
            <person name="Kuo A."/>
            <person name="Tritt A."/>
            <person name="Lipzen A."/>
            <person name="He G."/>
            <person name="Yan M."/>
            <person name="Ng V."/>
            <person name="Cullen D."/>
            <person name="Martin F."/>
            <person name="Rosso M.-N."/>
            <person name="Henrissat B."/>
            <person name="Hibbett D."/>
            <person name="Martinez A.T."/>
            <person name="Grigoriev I.V."/>
        </authorList>
    </citation>
    <scope>NUCLEOTIDE SEQUENCE</scope>
    <source>
        <strain evidence="2">AH 40177</strain>
    </source>
</reference>
<gene>
    <name evidence="2" type="ORF">BDP27DRAFT_1369558</name>
</gene>
<evidence type="ECO:0008006" key="4">
    <source>
        <dbReference type="Google" id="ProtNLM"/>
    </source>
</evidence>
<accession>A0A9P5U0L2</accession>
<organism evidence="2 3">
    <name type="scientific">Rhodocollybia butyracea</name>
    <dbReference type="NCBI Taxonomy" id="206335"/>
    <lineage>
        <taxon>Eukaryota</taxon>
        <taxon>Fungi</taxon>
        <taxon>Dikarya</taxon>
        <taxon>Basidiomycota</taxon>
        <taxon>Agaricomycotina</taxon>
        <taxon>Agaricomycetes</taxon>
        <taxon>Agaricomycetidae</taxon>
        <taxon>Agaricales</taxon>
        <taxon>Marasmiineae</taxon>
        <taxon>Omphalotaceae</taxon>
        <taxon>Rhodocollybia</taxon>
    </lineage>
</organism>
<dbReference type="EMBL" id="JADNRY010000198">
    <property type="protein sequence ID" value="KAF9061532.1"/>
    <property type="molecule type" value="Genomic_DNA"/>
</dbReference>
<keyword evidence="1" id="KW-0472">Membrane</keyword>
<proteinExistence type="predicted"/>
<evidence type="ECO:0000256" key="1">
    <source>
        <dbReference type="SAM" id="Phobius"/>
    </source>
</evidence>
<evidence type="ECO:0000313" key="2">
    <source>
        <dbReference type="EMBL" id="KAF9061532.1"/>
    </source>
</evidence>
<keyword evidence="3" id="KW-1185">Reference proteome</keyword>
<sequence>MRKIVCQMRIPPPHIKLTKDDGVGDNMAQGRQDFWFSFRFGSCFFFNWYLLVHYQRRSKQRCTPTKWTIKSVDRVIAIGCYLGAMCITLRILIFSSNVHAAQQSFDARLDSWLGCEDEQFFREEVALSSDRVFERCAADDSISER</sequence>
<name>A0A9P5U0L2_9AGAR</name>
<comment type="caution">
    <text evidence="2">The sequence shown here is derived from an EMBL/GenBank/DDBJ whole genome shotgun (WGS) entry which is preliminary data.</text>
</comment>
<keyword evidence="1" id="KW-0812">Transmembrane</keyword>
<dbReference type="AlphaFoldDB" id="A0A9P5U0L2"/>
<feature type="transmembrane region" description="Helical" evidence="1">
    <location>
        <begin position="75"/>
        <end position="94"/>
    </location>
</feature>
<protein>
    <recommendedName>
        <fullName evidence="4">Transmembrane protein</fullName>
    </recommendedName>
</protein>
<dbReference type="Proteomes" id="UP000772434">
    <property type="component" value="Unassembled WGS sequence"/>
</dbReference>
<feature type="transmembrane region" description="Helical" evidence="1">
    <location>
        <begin position="34"/>
        <end position="54"/>
    </location>
</feature>
<keyword evidence="1" id="KW-1133">Transmembrane helix</keyword>
<evidence type="ECO:0000313" key="3">
    <source>
        <dbReference type="Proteomes" id="UP000772434"/>
    </source>
</evidence>